<keyword evidence="3 6" id="KW-0067">ATP-binding</keyword>
<dbReference type="HAMAP" id="MF_01209">
    <property type="entry name" value="CPSase_S_chain"/>
    <property type="match status" value="1"/>
</dbReference>
<dbReference type="Pfam" id="PF02786">
    <property type="entry name" value="CPSase_L_D2"/>
    <property type="match status" value="1"/>
</dbReference>
<protein>
    <submittedName>
        <fullName evidence="8">Small subunit of carbamoyl phosphate synthase</fullName>
    </submittedName>
</protein>
<dbReference type="FunFam" id="3.40.50.20:FF:000011">
    <property type="entry name" value="CAD protein-like isoform X1"/>
    <property type="match status" value="1"/>
</dbReference>
<dbReference type="GO" id="GO:0019240">
    <property type="term" value="P:citrulline biosynthetic process"/>
    <property type="evidence" value="ECO:0007669"/>
    <property type="project" value="TreeGrafter"/>
</dbReference>
<sequence>MPSQVRSAAPAQVAAVYPIPPVSAPPCDQVEPSTIATLVLQDGSSYQGISFGAETKSISGECVFQTGMVGYPESLTDPSYRGQILVLTFPLVGNYGVPSRETMDPLLKDLPKYFESNEIHIAGLIVGQYSQDYSHYLATSSLGAWLKEYNIPAIYGIDTRAMTKKIRSQGVMLGKILFPTALVGPTVVPADEAWMNEYQNVDWVDPNERNLVAEVSLKEPKIYSPEPSTALMGPHGKPLRILAVDVGMKYNQIRCFVARGVEVKVVPWDYDFNADTDYDGLFISNGPGDPTMTKITIAHLTKALQIARTPIFGICLGHQLLALASGATTKKMKFGNRGHNIPCTDMISGRCYISSQNHGYAVDVASLPENFMELFVNANDGSNEGIMHKTLPIFSVQFHPESTPGPRDTEYLFDVFIKAVDDFRKTGTLKAITMPGGTKEAAAALNPRVSVRKVLVLGSGGLSIGQAGEFDYSGSQAIKALKEEGIYTVLINPNIATIQTSKGLADKVYFLPVTPEFVRKVILREKPDGIYVTFGGQTALSVGIKMKDEFAGLGVRVLGTPIETIIATEDREVFAQRMLSIGEKIAQAQTAVTVQEAIAAANEIGYPVICRAAFALGGLGSGFANNDEELAELTSRAFATSPQVLIERSMKGWKEIEYEVVRDCRDNCITVCNMENFDPLGIHTGDSIVVAPSQTLSDEDYNMLRTTAVNVIRHLGVVGECNIQYALNPFSKEYCIIEVNARLSRSSALA</sequence>
<dbReference type="InterPro" id="IPR035686">
    <property type="entry name" value="CPSase_GATase1"/>
</dbReference>
<evidence type="ECO:0000313" key="8">
    <source>
        <dbReference type="EMBL" id="OAQ22342.1"/>
    </source>
</evidence>
<keyword evidence="1" id="KW-0436">Ligase</keyword>
<evidence type="ECO:0000256" key="3">
    <source>
        <dbReference type="ARBA" id="ARBA00022840"/>
    </source>
</evidence>
<dbReference type="NCBIfam" id="TIGR01368">
    <property type="entry name" value="CPSaseIIsmall"/>
    <property type="match status" value="1"/>
</dbReference>
<dbReference type="PROSITE" id="PS50975">
    <property type="entry name" value="ATP_GRASP"/>
    <property type="match status" value="1"/>
</dbReference>
<comment type="catalytic activity">
    <reaction evidence="4">
        <text>hydrogencarbonate + NH4(+) + 2 ATP = carbamoyl phosphate + 2 ADP + phosphate + 2 H(+)</text>
        <dbReference type="Rhea" id="RHEA:18029"/>
        <dbReference type="ChEBI" id="CHEBI:15378"/>
        <dbReference type="ChEBI" id="CHEBI:17544"/>
        <dbReference type="ChEBI" id="CHEBI:28938"/>
        <dbReference type="ChEBI" id="CHEBI:30616"/>
        <dbReference type="ChEBI" id="CHEBI:43474"/>
        <dbReference type="ChEBI" id="CHEBI:58228"/>
        <dbReference type="ChEBI" id="CHEBI:456216"/>
        <dbReference type="EC" id="6.3.4.16"/>
    </reaction>
</comment>
<dbReference type="InterPro" id="IPR058047">
    <property type="entry name" value="CPSase_preATP-grasp"/>
</dbReference>
<dbReference type="CDD" id="cd01744">
    <property type="entry name" value="GATase1_CPSase"/>
    <property type="match status" value="1"/>
</dbReference>
<evidence type="ECO:0000256" key="6">
    <source>
        <dbReference type="PROSITE-ProRule" id="PRU00409"/>
    </source>
</evidence>
<dbReference type="GO" id="GO:0006207">
    <property type="term" value="P:'de novo' pyrimidine nucleobase biosynthetic process"/>
    <property type="evidence" value="ECO:0007669"/>
    <property type="project" value="InterPro"/>
</dbReference>
<dbReference type="InterPro" id="IPR011761">
    <property type="entry name" value="ATP-grasp"/>
</dbReference>
<evidence type="ECO:0000256" key="5">
    <source>
        <dbReference type="ARBA" id="ARBA00048816"/>
    </source>
</evidence>
<dbReference type="EMBL" id="KV442177">
    <property type="protein sequence ID" value="OAQ22342.1"/>
    <property type="molecule type" value="Genomic_DNA"/>
</dbReference>
<dbReference type="PANTHER" id="PTHR11405">
    <property type="entry name" value="CARBAMOYLTRANSFERASE FAMILY MEMBER"/>
    <property type="match status" value="1"/>
</dbReference>
<dbReference type="InterPro" id="IPR029062">
    <property type="entry name" value="Class_I_gatase-like"/>
</dbReference>
<dbReference type="InterPro" id="IPR005479">
    <property type="entry name" value="CPAse_ATP-bd"/>
</dbReference>
<dbReference type="Gene3D" id="3.50.30.20">
    <property type="entry name" value="Carbamoyl-phosphate synthase small subunit, N-terminal domain"/>
    <property type="match status" value="1"/>
</dbReference>
<name>A0A197JB53_9FUNG</name>
<dbReference type="AlphaFoldDB" id="A0A197JB53"/>
<dbReference type="Gene3D" id="3.40.50.880">
    <property type="match status" value="1"/>
</dbReference>
<dbReference type="SUPFAM" id="SSF52317">
    <property type="entry name" value="Class I glutamine amidotransferase-like"/>
    <property type="match status" value="1"/>
</dbReference>
<dbReference type="SUPFAM" id="SSF52440">
    <property type="entry name" value="PreATP-grasp domain"/>
    <property type="match status" value="1"/>
</dbReference>
<reference evidence="8 9" key="1">
    <citation type="submission" date="2016-05" db="EMBL/GenBank/DDBJ databases">
        <title>Genome sequencing reveals origins of a unique bacterial endosymbiosis in the earliest lineages of terrestrial Fungi.</title>
        <authorList>
            <consortium name="DOE Joint Genome Institute"/>
            <person name="Uehling J."/>
            <person name="Gryganskyi A."/>
            <person name="Hameed K."/>
            <person name="Tschaplinski T."/>
            <person name="Misztal P."/>
            <person name="Wu S."/>
            <person name="Desiro A."/>
            <person name="Vande Pol N."/>
            <person name="Du Z.-Y."/>
            <person name="Zienkiewicz A."/>
            <person name="Zienkiewicz K."/>
            <person name="Morin E."/>
            <person name="Tisserant E."/>
            <person name="Splivallo R."/>
            <person name="Hainaut M."/>
            <person name="Henrissat B."/>
            <person name="Ohm R."/>
            <person name="Kuo A."/>
            <person name="Yan J."/>
            <person name="Lipzen A."/>
            <person name="Nolan M."/>
            <person name="Labutti K."/>
            <person name="Barry K."/>
            <person name="Goldstein A."/>
            <person name="Labbe J."/>
            <person name="Schadt C."/>
            <person name="Tuskan G."/>
            <person name="Grigoriev I."/>
            <person name="Martin F."/>
            <person name="Vilgalys R."/>
            <person name="Bonito G."/>
        </authorList>
    </citation>
    <scope>NUCLEOTIDE SEQUENCE [LARGE SCALE GENOMIC DNA]</scope>
    <source>
        <strain evidence="8 9">AG-77</strain>
    </source>
</reference>
<accession>A0A197JB53</accession>
<keyword evidence="9" id="KW-1185">Reference proteome</keyword>
<dbReference type="Gene3D" id="3.30.470.20">
    <property type="entry name" value="ATP-grasp fold, B domain"/>
    <property type="match status" value="1"/>
</dbReference>
<dbReference type="PANTHER" id="PTHR11405:SF5">
    <property type="entry name" value="CAD PROTEIN"/>
    <property type="match status" value="1"/>
</dbReference>
<dbReference type="InterPro" id="IPR006274">
    <property type="entry name" value="CarbamoylP_synth_ssu"/>
</dbReference>
<dbReference type="InterPro" id="IPR002474">
    <property type="entry name" value="CarbamoylP_synth_ssu_N"/>
</dbReference>
<gene>
    <name evidence="8" type="ORF">K457DRAFT_37260</name>
</gene>
<dbReference type="InterPro" id="IPR017926">
    <property type="entry name" value="GATASE"/>
</dbReference>
<dbReference type="SMART" id="SM01097">
    <property type="entry name" value="CPSase_sm_chain"/>
    <property type="match status" value="1"/>
</dbReference>
<dbReference type="Pfam" id="PF00117">
    <property type="entry name" value="GATase"/>
    <property type="match status" value="1"/>
</dbReference>
<proteinExistence type="inferred from homology"/>
<dbReference type="GO" id="GO:0006541">
    <property type="term" value="P:glutamine metabolic process"/>
    <property type="evidence" value="ECO:0007669"/>
    <property type="project" value="InterPro"/>
</dbReference>
<dbReference type="GO" id="GO:0004087">
    <property type="term" value="F:carbamoyl-phosphate synthase (ammonia) activity"/>
    <property type="evidence" value="ECO:0007669"/>
    <property type="project" value="UniProtKB-EC"/>
</dbReference>
<evidence type="ECO:0000256" key="4">
    <source>
        <dbReference type="ARBA" id="ARBA00047359"/>
    </source>
</evidence>
<dbReference type="SUPFAM" id="SSF56059">
    <property type="entry name" value="Glutathione synthetase ATP-binding domain-like"/>
    <property type="match status" value="1"/>
</dbReference>
<dbReference type="GO" id="GO:0004151">
    <property type="term" value="F:dihydroorotase activity"/>
    <property type="evidence" value="ECO:0007669"/>
    <property type="project" value="TreeGrafter"/>
</dbReference>
<dbReference type="Gene3D" id="3.40.50.20">
    <property type="match status" value="1"/>
</dbReference>
<feature type="domain" description="ATP-grasp" evidence="7">
    <location>
        <begin position="575"/>
        <end position="742"/>
    </location>
</feature>
<dbReference type="GO" id="GO:0005829">
    <property type="term" value="C:cytosol"/>
    <property type="evidence" value="ECO:0007669"/>
    <property type="project" value="TreeGrafter"/>
</dbReference>
<dbReference type="InterPro" id="IPR016185">
    <property type="entry name" value="PreATP-grasp_dom_sf"/>
</dbReference>
<dbReference type="PROSITE" id="PS00867">
    <property type="entry name" value="CPSASE_2"/>
    <property type="match status" value="1"/>
</dbReference>
<evidence type="ECO:0000256" key="2">
    <source>
        <dbReference type="ARBA" id="ARBA00022741"/>
    </source>
</evidence>
<dbReference type="InterPro" id="IPR036480">
    <property type="entry name" value="CarbP_synth_ssu_N_sf"/>
</dbReference>
<dbReference type="InterPro" id="IPR005483">
    <property type="entry name" value="CPSase_dom"/>
</dbReference>
<dbReference type="Pfam" id="PF00988">
    <property type="entry name" value="CPSase_sm_chain"/>
    <property type="match status" value="1"/>
</dbReference>
<dbReference type="PROSITE" id="PS51273">
    <property type="entry name" value="GATASE_TYPE_1"/>
    <property type="match status" value="1"/>
</dbReference>
<dbReference type="OrthoDB" id="1924069at2759"/>
<dbReference type="Pfam" id="PF25596">
    <property type="entry name" value="CPSase_L_D1"/>
    <property type="match status" value="1"/>
</dbReference>
<dbReference type="STRING" id="1314771.A0A197JB53"/>
<dbReference type="Proteomes" id="UP000078512">
    <property type="component" value="Unassembled WGS sequence"/>
</dbReference>
<dbReference type="PRINTS" id="PR00097">
    <property type="entry name" value="ANTSNTHASEII"/>
</dbReference>
<dbReference type="PRINTS" id="PR00096">
    <property type="entry name" value="GATASE"/>
</dbReference>
<keyword evidence="2 6" id="KW-0547">Nucleotide-binding</keyword>
<dbReference type="FunFam" id="3.40.50.880:FF:000025">
    <property type="entry name" value="Bifunctional pyrimidine biosynthesis protein"/>
    <property type="match status" value="1"/>
</dbReference>
<dbReference type="GO" id="GO:0005524">
    <property type="term" value="F:ATP binding"/>
    <property type="evidence" value="ECO:0007669"/>
    <property type="project" value="UniProtKB-UniRule"/>
</dbReference>
<dbReference type="PRINTS" id="PR00099">
    <property type="entry name" value="CPSGATASE"/>
</dbReference>
<comment type="catalytic activity">
    <reaction evidence="5">
        <text>hydrogencarbonate + L-glutamine + 2 ATP + H2O = carbamoyl phosphate + L-glutamate + 2 ADP + phosphate + 2 H(+)</text>
        <dbReference type="Rhea" id="RHEA:18633"/>
        <dbReference type="ChEBI" id="CHEBI:15377"/>
        <dbReference type="ChEBI" id="CHEBI:15378"/>
        <dbReference type="ChEBI" id="CHEBI:17544"/>
        <dbReference type="ChEBI" id="CHEBI:29985"/>
        <dbReference type="ChEBI" id="CHEBI:30616"/>
        <dbReference type="ChEBI" id="CHEBI:43474"/>
        <dbReference type="ChEBI" id="CHEBI:58228"/>
        <dbReference type="ChEBI" id="CHEBI:58359"/>
        <dbReference type="ChEBI" id="CHEBI:456216"/>
        <dbReference type="EC" id="6.3.5.5"/>
    </reaction>
</comment>
<dbReference type="SUPFAM" id="SSF52021">
    <property type="entry name" value="Carbamoyl phosphate synthetase, small subunit N-terminal domain"/>
    <property type="match status" value="1"/>
</dbReference>
<evidence type="ECO:0000256" key="1">
    <source>
        <dbReference type="ARBA" id="ARBA00022598"/>
    </source>
</evidence>
<dbReference type="FunFam" id="3.50.30.20:FF:000002">
    <property type="entry name" value="Carbamoyl-phosphate synthase 1, mitochondrial"/>
    <property type="match status" value="1"/>
</dbReference>
<feature type="non-terminal residue" evidence="8">
    <location>
        <position position="750"/>
    </location>
</feature>
<dbReference type="GO" id="GO:0006228">
    <property type="term" value="P:UTP biosynthetic process"/>
    <property type="evidence" value="ECO:0007669"/>
    <property type="project" value="TreeGrafter"/>
</dbReference>
<dbReference type="NCBIfam" id="NF009475">
    <property type="entry name" value="PRK12838.1"/>
    <property type="match status" value="1"/>
</dbReference>
<dbReference type="PRINTS" id="PR00098">
    <property type="entry name" value="CPSASE"/>
</dbReference>
<evidence type="ECO:0000259" key="7">
    <source>
        <dbReference type="PROSITE" id="PS50975"/>
    </source>
</evidence>
<dbReference type="GO" id="GO:0004070">
    <property type="term" value="F:aspartate carbamoyltransferase activity"/>
    <property type="evidence" value="ECO:0007669"/>
    <property type="project" value="TreeGrafter"/>
</dbReference>
<organism evidence="8 9">
    <name type="scientific">Linnemannia elongata AG-77</name>
    <dbReference type="NCBI Taxonomy" id="1314771"/>
    <lineage>
        <taxon>Eukaryota</taxon>
        <taxon>Fungi</taxon>
        <taxon>Fungi incertae sedis</taxon>
        <taxon>Mucoromycota</taxon>
        <taxon>Mortierellomycotina</taxon>
        <taxon>Mortierellomycetes</taxon>
        <taxon>Mortierellales</taxon>
        <taxon>Mortierellaceae</taxon>
        <taxon>Linnemannia</taxon>
    </lineage>
</organism>
<dbReference type="GO" id="GO:0046872">
    <property type="term" value="F:metal ion binding"/>
    <property type="evidence" value="ECO:0007669"/>
    <property type="project" value="InterPro"/>
</dbReference>
<evidence type="ECO:0000313" key="9">
    <source>
        <dbReference type="Proteomes" id="UP000078512"/>
    </source>
</evidence>
<dbReference type="GO" id="GO:0004088">
    <property type="term" value="F:carbamoyl-phosphate synthase (glutamine-hydrolyzing) activity"/>
    <property type="evidence" value="ECO:0007669"/>
    <property type="project" value="UniProtKB-EC"/>
</dbReference>